<evidence type="ECO:0000313" key="3">
    <source>
        <dbReference type="Proteomes" id="UP000231550"/>
    </source>
</evidence>
<dbReference type="Pfam" id="PF00535">
    <property type="entry name" value="Glycos_transf_2"/>
    <property type="match status" value="1"/>
</dbReference>
<dbReference type="InterPro" id="IPR001173">
    <property type="entry name" value="Glyco_trans_2-like"/>
</dbReference>
<evidence type="ECO:0000313" key="2">
    <source>
        <dbReference type="EMBL" id="PIQ74560.1"/>
    </source>
</evidence>
<dbReference type="Proteomes" id="UP000231550">
    <property type="component" value="Unassembled WGS sequence"/>
</dbReference>
<dbReference type="GO" id="GO:0044010">
    <property type="term" value="P:single-species biofilm formation"/>
    <property type="evidence" value="ECO:0007669"/>
    <property type="project" value="TreeGrafter"/>
</dbReference>
<dbReference type="SUPFAM" id="SSF53448">
    <property type="entry name" value="Nucleotide-diphospho-sugar transferases"/>
    <property type="match status" value="1"/>
</dbReference>
<gene>
    <name evidence="2" type="ORF">COV85_01435</name>
</gene>
<evidence type="ECO:0000259" key="1">
    <source>
        <dbReference type="Pfam" id="PF00535"/>
    </source>
</evidence>
<dbReference type="Gene3D" id="3.90.550.10">
    <property type="entry name" value="Spore Coat Polysaccharide Biosynthesis Protein SpsA, Chain A"/>
    <property type="match status" value="1"/>
</dbReference>
<proteinExistence type="predicted"/>
<comment type="caution">
    <text evidence="2">The sequence shown here is derived from an EMBL/GenBank/DDBJ whole genome shotgun (WGS) entry which is preliminary data.</text>
</comment>
<dbReference type="PANTHER" id="PTHR43685">
    <property type="entry name" value="GLYCOSYLTRANSFERASE"/>
    <property type="match status" value="1"/>
</dbReference>
<dbReference type="InterPro" id="IPR029044">
    <property type="entry name" value="Nucleotide-diphossugar_trans"/>
</dbReference>
<dbReference type="PANTHER" id="PTHR43685:SF13">
    <property type="entry name" value="O ANTIGEN BIOSYNTHESIS RHAMNOSYLTRANSFERASE RFBN"/>
    <property type="match status" value="1"/>
</dbReference>
<dbReference type="EMBL" id="PCVN01000037">
    <property type="protein sequence ID" value="PIQ74560.1"/>
    <property type="molecule type" value="Genomic_DNA"/>
</dbReference>
<dbReference type="InterPro" id="IPR050834">
    <property type="entry name" value="Glycosyltransf_2"/>
</dbReference>
<feature type="domain" description="Glycosyltransferase 2-like" evidence="1">
    <location>
        <begin position="5"/>
        <end position="181"/>
    </location>
</feature>
<sequence>MPKASILIPTKNGEQYLEECLKMVFAQKTPFEFEVICIDSGSTDKTVEMIKKFPQIEFSEIPAEKFNHGTTRNLLASKAQGEYLVYICQDVIPTNENWLRNMIEPFEKDPQIAGVFGRQSPRKDCDPFQRKSLDEFMDSFGKELTVYQLKSNDKEKEFEANKHVLSFFSSANSAIRKSVWEKIPYRHVVALGEDQFWAKDILFAGYKKAYQPSANVYHSHNFGVWGQFKRWFDEFYHHKMVQNYVGVSSPWKILPLALRLWLNDVRYIKNQKEYNFGQKIYWMMWIFFMDLARFMSEYLGARYEKLPKWLQNKFSMQYQLIHKK</sequence>
<dbReference type="AlphaFoldDB" id="A0A2H0KQX4"/>
<organism evidence="2 3">
    <name type="scientific">Candidatus Portnoybacteria bacterium CG11_big_fil_rev_8_21_14_0_20_44_10</name>
    <dbReference type="NCBI Taxonomy" id="1974818"/>
    <lineage>
        <taxon>Bacteria</taxon>
        <taxon>Candidatus Portnoyibacteriota</taxon>
    </lineage>
</organism>
<name>A0A2H0KQX4_9BACT</name>
<accession>A0A2H0KQX4</accession>
<reference evidence="2 3" key="1">
    <citation type="submission" date="2017-09" db="EMBL/GenBank/DDBJ databases">
        <title>Depth-based differentiation of microbial function through sediment-hosted aquifers and enrichment of novel symbionts in the deep terrestrial subsurface.</title>
        <authorList>
            <person name="Probst A.J."/>
            <person name="Ladd B."/>
            <person name="Jarett J.K."/>
            <person name="Geller-Mcgrath D.E."/>
            <person name="Sieber C.M."/>
            <person name="Emerson J.B."/>
            <person name="Anantharaman K."/>
            <person name="Thomas B.C."/>
            <person name="Malmstrom R."/>
            <person name="Stieglmeier M."/>
            <person name="Klingl A."/>
            <person name="Woyke T."/>
            <person name="Ryan C.M."/>
            <person name="Banfield J.F."/>
        </authorList>
    </citation>
    <scope>NUCLEOTIDE SEQUENCE [LARGE SCALE GENOMIC DNA]</scope>
    <source>
        <strain evidence="2">CG11_big_fil_rev_8_21_14_0_20_44_10</strain>
    </source>
</reference>
<protein>
    <recommendedName>
        <fullName evidence="1">Glycosyltransferase 2-like domain-containing protein</fullName>
    </recommendedName>
</protein>
<dbReference type="CDD" id="cd00761">
    <property type="entry name" value="Glyco_tranf_GTA_type"/>
    <property type="match status" value="1"/>
</dbReference>